<keyword evidence="1" id="KW-1133">Transmembrane helix</keyword>
<dbReference type="EMBL" id="LXLT01000018">
    <property type="protein sequence ID" value="OFD82584.1"/>
    <property type="molecule type" value="Genomic_DNA"/>
</dbReference>
<dbReference type="AlphaFoldDB" id="A0A1E8BB81"/>
<organism evidence="2 3">
    <name type="scientific">Bacillus mycoides</name>
    <dbReference type="NCBI Taxonomy" id="1405"/>
    <lineage>
        <taxon>Bacteria</taxon>
        <taxon>Bacillati</taxon>
        <taxon>Bacillota</taxon>
        <taxon>Bacilli</taxon>
        <taxon>Bacillales</taxon>
        <taxon>Bacillaceae</taxon>
        <taxon>Bacillus</taxon>
        <taxon>Bacillus cereus group</taxon>
    </lineage>
</organism>
<keyword evidence="1" id="KW-0472">Membrane</keyword>
<comment type="caution">
    <text evidence="2">The sequence shown here is derived from an EMBL/GenBank/DDBJ whole genome shotgun (WGS) entry which is preliminary data.</text>
</comment>
<evidence type="ECO:0000313" key="3">
    <source>
        <dbReference type="Proteomes" id="UP000175706"/>
    </source>
</evidence>
<feature type="transmembrane region" description="Helical" evidence="1">
    <location>
        <begin position="32"/>
        <end position="51"/>
    </location>
</feature>
<keyword evidence="1" id="KW-0812">Transmembrane</keyword>
<protein>
    <submittedName>
        <fullName evidence="2">Uncharacterized protein</fullName>
    </submittedName>
</protein>
<accession>A0A1E8BB81</accession>
<reference evidence="2 3" key="1">
    <citation type="submission" date="2016-05" db="EMBL/GenBank/DDBJ databases">
        <title>Bacillus thuringiensis and Bacillus weihenstephanensis as novel biocontrol agents of wilt causing Verticillium species.</title>
        <authorList>
            <person name="Hollensteiner J."/>
            <person name="Wemheuer F."/>
            <person name="Harting R."/>
            <person name="Kolarzyk A."/>
            <person name="Diaz-Valerio S."/>
            <person name="Poehlein A."/>
            <person name="Brzuszkiewicz E."/>
            <person name="Nesemann K."/>
            <person name="Braus-Stromeyer S."/>
            <person name="Braus G."/>
            <person name="Daniel R."/>
            <person name="Liesegang H."/>
        </authorList>
    </citation>
    <scope>NUCLEOTIDE SEQUENCE [LARGE SCALE GENOMIC DNA]</scope>
    <source>
        <strain evidence="2 3">GOE8</strain>
    </source>
</reference>
<name>A0A1E8BB81_BACMY</name>
<evidence type="ECO:0000256" key="1">
    <source>
        <dbReference type="SAM" id="Phobius"/>
    </source>
</evidence>
<sequence length="53" mass="6199">MVIFVDGYYKGYTNGYKNYKPKKTLRKARDRSGICLVVKLFMVFLLLVGLYTL</sequence>
<proteinExistence type="predicted"/>
<gene>
    <name evidence="2" type="ORF">BWGOE8_11690</name>
</gene>
<evidence type="ECO:0000313" key="2">
    <source>
        <dbReference type="EMBL" id="OFD82584.1"/>
    </source>
</evidence>
<dbReference type="Proteomes" id="UP000175706">
    <property type="component" value="Unassembled WGS sequence"/>
</dbReference>